<comment type="caution">
    <text evidence="1">The sequence shown here is derived from an EMBL/GenBank/DDBJ whole genome shotgun (WGS) entry which is preliminary data.</text>
</comment>
<protein>
    <submittedName>
        <fullName evidence="1">Uncharacterized protein</fullName>
    </submittedName>
</protein>
<proteinExistence type="predicted"/>
<reference evidence="1" key="1">
    <citation type="submission" date="2021-02" db="EMBL/GenBank/DDBJ databases">
        <authorList>
            <person name="Dougan E. K."/>
            <person name="Rhodes N."/>
            <person name="Thang M."/>
            <person name="Chan C."/>
        </authorList>
    </citation>
    <scope>NUCLEOTIDE SEQUENCE</scope>
</reference>
<dbReference type="Proteomes" id="UP000654075">
    <property type="component" value="Unassembled WGS sequence"/>
</dbReference>
<evidence type="ECO:0000313" key="1">
    <source>
        <dbReference type="EMBL" id="CAE8610767.1"/>
    </source>
</evidence>
<organism evidence="1 2">
    <name type="scientific">Polarella glacialis</name>
    <name type="common">Dinoflagellate</name>
    <dbReference type="NCBI Taxonomy" id="89957"/>
    <lineage>
        <taxon>Eukaryota</taxon>
        <taxon>Sar</taxon>
        <taxon>Alveolata</taxon>
        <taxon>Dinophyceae</taxon>
        <taxon>Suessiales</taxon>
        <taxon>Suessiaceae</taxon>
        <taxon>Polarella</taxon>
    </lineage>
</organism>
<evidence type="ECO:0000313" key="2">
    <source>
        <dbReference type="Proteomes" id="UP000654075"/>
    </source>
</evidence>
<dbReference type="InterPro" id="IPR025638">
    <property type="entry name" value="DUF4336"/>
</dbReference>
<dbReference type="Pfam" id="PF14234">
    <property type="entry name" value="DUF4336"/>
    <property type="match status" value="2"/>
</dbReference>
<dbReference type="AlphaFoldDB" id="A0A813FJN7"/>
<dbReference type="OMA" id="FFPEHEE"/>
<dbReference type="EMBL" id="CAJNNV010024833">
    <property type="protein sequence ID" value="CAE8610767.1"/>
    <property type="molecule type" value="Genomic_DNA"/>
</dbReference>
<keyword evidence="2" id="KW-1185">Reference proteome</keyword>
<gene>
    <name evidence="1" type="ORF">PGLA1383_LOCUS28585</name>
</gene>
<dbReference type="OrthoDB" id="421671at2759"/>
<dbReference type="PANTHER" id="PTHR33835">
    <property type="entry name" value="YALI0C07656P"/>
    <property type="match status" value="1"/>
</dbReference>
<name>A0A813FJN7_POLGL</name>
<accession>A0A813FJN7</accession>
<sequence length="467" mass="50504">MAGGGLYVPGLVPVAPGQRILSSWLAHSKCEPSQTTLPLRPSQGLKEASPFLGVSKNYLAALSLAAVGTFRMLGGLKAQLCPSWQPRHGRRGLHGRCACRAAGAEDGADLPRRGAAAAAVTAALAAAVDAGLRSDDRYAPAGPTIWPPKPFKETTRSELVSGSIWGLEQVIAFFTVSANIRMTVVRLQDGRLWVCSPISPTRQCLQLLNELGEVAHLVVPGTALEHKASLAYFSQIYSKASVWVSPGQNTSPFDPSLGSHVDGVLGQGGSPPWEQEIEYKVFYVGPPETAGTYAETAFFHKKTNTLLITDAVLKVPDMPPPVLASYGYEGTPEELSLQQWYYKFIAFNFLTMRGSDEADFKALCKPPGIVSPILRFTLYPICQKQAAAWVESVARWPFEQVVAAHLQSPFRLTPAEFVDAFGFLFGKKSSWEPEAAQLVNLRSASENLDGPDALKSSIWGRFDVAQS</sequence>
<dbReference type="PANTHER" id="PTHR33835:SF2">
    <property type="entry name" value="LYSINE-TRNA LIGASE"/>
    <property type="match status" value="1"/>
</dbReference>